<dbReference type="HOGENOM" id="CLU_2582144_0_0_6"/>
<protein>
    <submittedName>
        <fullName evidence="1">Uncharacterized protein</fullName>
    </submittedName>
</protein>
<reference evidence="1 2" key="1">
    <citation type="journal article" date="2015" name="PLoS ONE">
        <title>Azotobacter Genomes: The Genome of Azotobacter chroococcum NCIMB 8003 (ATCC 4412).</title>
        <authorList>
            <person name="Robson R.L."/>
            <person name="Jones R."/>
            <person name="Robson R.M."/>
            <person name="Schwartz A."/>
            <person name="Richardson T.H."/>
        </authorList>
    </citation>
    <scope>NUCLEOTIDE SEQUENCE [LARGE SCALE GENOMIC DNA]</scope>
    <source>
        <strain evidence="1 2">NCIMB 8003</strain>
    </source>
</reference>
<sequence>MNNNSADVAVYVQKYKGFDMAVEPYRSELGRKWIIRASVRRDKEVFTSRKTDVDYCCCGLDAAREAGFQHCRALIDRLAKH</sequence>
<dbReference type="EMBL" id="CP010415">
    <property type="protein sequence ID" value="AJE21142.1"/>
    <property type="molecule type" value="Genomic_DNA"/>
</dbReference>
<dbReference type="AlphaFoldDB" id="A0A0C4WSB0"/>
<name>A0A0C4WSB0_9GAMM</name>
<dbReference type="KEGG" id="acx:Achr_16850"/>
<evidence type="ECO:0000313" key="2">
    <source>
        <dbReference type="Proteomes" id="UP000068210"/>
    </source>
</evidence>
<keyword evidence="2" id="KW-1185">Reference proteome</keyword>
<evidence type="ECO:0000313" key="1">
    <source>
        <dbReference type="EMBL" id="AJE21142.1"/>
    </source>
</evidence>
<organism evidence="1 2">
    <name type="scientific">Azotobacter chroococcum NCIMB 8003</name>
    <dbReference type="NCBI Taxonomy" id="1328314"/>
    <lineage>
        <taxon>Bacteria</taxon>
        <taxon>Pseudomonadati</taxon>
        <taxon>Pseudomonadota</taxon>
        <taxon>Gammaproteobacteria</taxon>
        <taxon>Pseudomonadales</taxon>
        <taxon>Pseudomonadaceae</taxon>
        <taxon>Azotobacter</taxon>
    </lineage>
</organism>
<gene>
    <name evidence="1" type="ORF">Achr_16850</name>
</gene>
<dbReference type="Proteomes" id="UP000068210">
    <property type="component" value="Chromosome"/>
</dbReference>
<accession>A0A0C4WSB0</accession>
<proteinExistence type="predicted"/>